<dbReference type="PANTHER" id="PTHR11709">
    <property type="entry name" value="MULTI-COPPER OXIDASE"/>
    <property type="match status" value="1"/>
</dbReference>
<dbReference type="Pfam" id="PF00394">
    <property type="entry name" value="Cu-oxidase"/>
    <property type="match status" value="1"/>
</dbReference>
<organism evidence="12 13">
    <name type="scientific">Coprinopsis marcescibilis</name>
    <name type="common">Agaric fungus</name>
    <name type="synonym">Psathyrella marcescibilis</name>
    <dbReference type="NCBI Taxonomy" id="230819"/>
    <lineage>
        <taxon>Eukaryota</taxon>
        <taxon>Fungi</taxon>
        <taxon>Dikarya</taxon>
        <taxon>Basidiomycota</taxon>
        <taxon>Agaricomycotina</taxon>
        <taxon>Agaricomycetes</taxon>
        <taxon>Agaricomycetidae</taxon>
        <taxon>Agaricales</taxon>
        <taxon>Agaricineae</taxon>
        <taxon>Psathyrellaceae</taxon>
        <taxon>Coprinopsis</taxon>
    </lineage>
</organism>
<feature type="domain" description="Plastocyanin-like" evidence="11">
    <location>
        <begin position="48"/>
        <end position="166"/>
    </location>
</feature>
<dbReference type="EMBL" id="ML210254">
    <property type="protein sequence ID" value="TFK21942.1"/>
    <property type="molecule type" value="Genomic_DNA"/>
</dbReference>
<proteinExistence type="inferred from homology"/>
<dbReference type="PROSITE" id="PS00079">
    <property type="entry name" value="MULTICOPPER_OXIDASE1"/>
    <property type="match status" value="2"/>
</dbReference>
<keyword evidence="4" id="KW-0186">Copper</keyword>
<feature type="region of interest" description="Disordered" evidence="7">
    <location>
        <begin position="551"/>
        <end position="577"/>
    </location>
</feature>
<dbReference type="InterPro" id="IPR002355">
    <property type="entry name" value="Cu_oxidase_Cu_BS"/>
</dbReference>
<feature type="chain" id="PRO_5022868760" evidence="8">
    <location>
        <begin position="23"/>
        <end position="577"/>
    </location>
</feature>
<evidence type="ECO:0000313" key="13">
    <source>
        <dbReference type="Proteomes" id="UP000307440"/>
    </source>
</evidence>
<dbReference type="STRING" id="230819.A0A5C3KNS2"/>
<evidence type="ECO:0000313" key="12">
    <source>
        <dbReference type="EMBL" id="TFK21942.1"/>
    </source>
</evidence>
<evidence type="ECO:0000256" key="8">
    <source>
        <dbReference type="SAM" id="SignalP"/>
    </source>
</evidence>
<evidence type="ECO:0000259" key="10">
    <source>
        <dbReference type="Pfam" id="PF07731"/>
    </source>
</evidence>
<feature type="signal peptide" evidence="8">
    <location>
        <begin position="1"/>
        <end position="22"/>
    </location>
</feature>
<keyword evidence="13" id="KW-1185">Reference proteome</keyword>
<evidence type="ECO:0000256" key="4">
    <source>
        <dbReference type="ARBA" id="ARBA00023008"/>
    </source>
</evidence>
<keyword evidence="2" id="KW-0479">Metal-binding</keyword>
<evidence type="ECO:0000259" key="9">
    <source>
        <dbReference type="Pfam" id="PF00394"/>
    </source>
</evidence>
<name>A0A5C3KNS2_COPMA</name>
<evidence type="ECO:0000256" key="5">
    <source>
        <dbReference type="ARBA" id="ARBA00023157"/>
    </source>
</evidence>
<reference evidence="12 13" key="1">
    <citation type="journal article" date="2019" name="Nat. Ecol. Evol.">
        <title>Megaphylogeny resolves global patterns of mushroom evolution.</title>
        <authorList>
            <person name="Varga T."/>
            <person name="Krizsan K."/>
            <person name="Foldi C."/>
            <person name="Dima B."/>
            <person name="Sanchez-Garcia M."/>
            <person name="Sanchez-Ramirez S."/>
            <person name="Szollosi G.J."/>
            <person name="Szarkandi J.G."/>
            <person name="Papp V."/>
            <person name="Albert L."/>
            <person name="Andreopoulos W."/>
            <person name="Angelini C."/>
            <person name="Antonin V."/>
            <person name="Barry K.W."/>
            <person name="Bougher N.L."/>
            <person name="Buchanan P."/>
            <person name="Buyck B."/>
            <person name="Bense V."/>
            <person name="Catcheside P."/>
            <person name="Chovatia M."/>
            <person name="Cooper J."/>
            <person name="Damon W."/>
            <person name="Desjardin D."/>
            <person name="Finy P."/>
            <person name="Geml J."/>
            <person name="Haridas S."/>
            <person name="Hughes K."/>
            <person name="Justo A."/>
            <person name="Karasinski D."/>
            <person name="Kautmanova I."/>
            <person name="Kiss B."/>
            <person name="Kocsube S."/>
            <person name="Kotiranta H."/>
            <person name="LaButti K.M."/>
            <person name="Lechner B.E."/>
            <person name="Liimatainen K."/>
            <person name="Lipzen A."/>
            <person name="Lukacs Z."/>
            <person name="Mihaltcheva S."/>
            <person name="Morgado L.N."/>
            <person name="Niskanen T."/>
            <person name="Noordeloos M.E."/>
            <person name="Ohm R.A."/>
            <person name="Ortiz-Santana B."/>
            <person name="Ovrebo C."/>
            <person name="Racz N."/>
            <person name="Riley R."/>
            <person name="Savchenko A."/>
            <person name="Shiryaev A."/>
            <person name="Soop K."/>
            <person name="Spirin V."/>
            <person name="Szebenyi C."/>
            <person name="Tomsovsky M."/>
            <person name="Tulloss R.E."/>
            <person name="Uehling J."/>
            <person name="Grigoriev I.V."/>
            <person name="Vagvolgyi C."/>
            <person name="Papp T."/>
            <person name="Martin F.M."/>
            <person name="Miettinen O."/>
            <person name="Hibbett D.S."/>
            <person name="Nagy L.G."/>
        </authorList>
    </citation>
    <scope>NUCLEOTIDE SEQUENCE [LARGE SCALE GENOMIC DNA]</scope>
    <source>
        <strain evidence="12 13">CBS 121175</strain>
    </source>
</reference>
<sequence>MSFPKALFATWAIASSWTAVVADNVAHSSSTSDQVRILATNGTLHVYNKYISPDGFNRSAIVVNGVHPSPLIKAKQGGTFSLNLVNEMKDPTMLRSTSVHWHGLFQHGAAWADGSESITQCPVSPGREFLYHFPTGYHPGTFWYHSHFGTQYCDGLRGPLVVYDDNDPYKDWYDVDDEHTIITLVDWYHTPAPSIVPPAFADSTLINGKGRAPGGPNTELAVVNVKQGKRYRFRLLSLACESNFQFSIDGHRLKVIEADGHLTEPLYVDRLQIFAGQRYSFILKANQPIGNYWIRALPNFGNNGLTEGLTEGFKDGINSAILRYAAAPEIEPLALPVSPFVGKQLLESELHALHSAKSPGLAHPGGADINIRLDLGINMEAMPPHYTVNNGTFEPPSVPILLQIMSGARNAADILPKGGFIPLERNKIVELTVPGGVVGGPHPFHLHGHAFSVVKSAGSSTYNFENPVRRDVVNSGEEGEETVIRFVTDNPGPWIFHCHVELHLRMGLAVVFAEDMDSIAHQNASIPAQWHNLCPIYNSLSPEETFVQLIPPPAAPAEPAPSSVVEPTAEPSATGTQ</sequence>
<evidence type="ECO:0000256" key="6">
    <source>
        <dbReference type="ARBA" id="ARBA00023180"/>
    </source>
</evidence>
<dbReference type="AlphaFoldDB" id="A0A5C3KNS2"/>
<dbReference type="GO" id="GO:0005507">
    <property type="term" value="F:copper ion binding"/>
    <property type="evidence" value="ECO:0007669"/>
    <property type="project" value="InterPro"/>
</dbReference>
<dbReference type="FunFam" id="2.60.40.420:FF:000045">
    <property type="entry name" value="Laccase 2"/>
    <property type="match status" value="1"/>
</dbReference>
<keyword evidence="5" id="KW-1015">Disulfide bond</keyword>
<dbReference type="Gene3D" id="2.60.40.420">
    <property type="entry name" value="Cupredoxins - blue copper proteins"/>
    <property type="match status" value="3"/>
</dbReference>
<dbReference type="Pfam" id="PF07731">
    <property type="entry name" value="Cu-oxidase_2"/>
    <property type="match status" value="1"/>
</dbReference>
<evidence type="ECO:0000259" key="11">
    <source>
        <dbReference type="Pfam" id="PF07732"/>
    </source>
</evidence>
<gene>
    <name evidence="12" type="ORF">FA15DRAFT_644894</name>
</gene>
<evidence type="ECO:0000256" key="7">
    <source>
        <dbReference type="SAM" id="MobiDB-lite"/>
    </source>
</evidence>
<dbReference type="CDD" id="cd13903">
    <property type="entry name" value="CuRO_3_Tv-LCC_like"/>
    <property type="match status" value="1"/>
</dbReference>
<evidence type="ECO:0000256" key="1">
    <source>
        <dbReference type="ARBA" id="ARBA00010609"/>
    </source>
</evidence>
<dbReference type="InterPro" id="IPR033138">
    <property type="entry name" value="Cu_oxidase_CS"/>
</dbReference>
<feature type="domain" description="Plastocyanin-like" evidence="9">
    <location>
        <begin position="179"/>
        <end position="326"/>
    </location>
</feature>
<protein>
    <submittedName>
        <fullName evidence="12">Laccase 4</fullName>
    </submittedName>
</protein>
<dbReference type="PROSITE" id="PS00080">
    <property type="entry name" value="MULTICOPPER_OXIDASE2"/>
    <property type="match status" value="1"/>
</dbReference>
<dbReference type="InterPro" id="IPR011707">
    <property type="entry name" value="Cu-oxidase-like_N"/>
</dbReference>
<feature type="domain" description="Plastocyanin-like" evidence="10">
    <location>
        <begin position="395"/>
        <end position="515"/>
    </location>
</feature>
<accession>A0A5C3KNS2</accession>
<dbReference type="OrthoDB" id="2121828at2759"/>
<dbReference type="Proteomes" id="UP000307440">
    <property type="component" value="Unassembled WGS sequence"/>
</dbReference>
<keyword evidence="3" id="KW-0560">Oxidoreductase</keyword>
<comment type="similarity">
    <text evidence="1">Belongs to the multicopper oxidase family.</text>
</comment>
<dbReference type="InterPro" id="IPR001117">
    <property type="entry name" value="Cu-oxidase_2nd"/>
</dbReference>
<dbReference type="InterPro" id="IPR008972">
    <property type="entry name" value="Cupredoxin"/>
</dbReference>
<dbReference type="InterPro" id="IPR045087">
    <property type="entry name" value="Cu-oxidase_fam"/>
</dbReference>
<dbReference type="SUPFAM" id="SSF49503">
    <property type="entry name" value="Cupredoxins"/>
    <property type="match status" value="3"/>
</dbReference>
<evidence type="ECO:0000256" key="2">
    <source>
        <dbReference type="ARBA" id="ARBA00022723"/>
    </source>
</evidence>
<evidence type="ECO:0000256" key="3">
    <source>
        <dbReference type="ARBA" id="ARBA00023002"/>
    </source>
</evidence>
<dbReference type="PANTHER" id="PTHR11709:SF511">
    <property type="entry name" value="LACCASE"/>
    <property type="match status" value="1"/>
</dbReference>
<keyword evidence="8" id="KW-0732">Signal</keyword>
<keyword evidence="6" id="KW-0325">Glycoprotein</keyword>
<dbReference type="InterPro" id="IPR011706">
    <property type="entry name" value="Cu-oxidase_C"/>
</dbReference>
<dbReference type="GO" id="GO:0016491">
    <property type="term" value="F:oxidoreductase activity"/>
    <property type="evidence" value="ECO:0007669"/>
    <property type="project" value="UniProtKB-KW"/>
</dbReference>
<dbReference type="Pfam" id="PF07732">
    <property type="entry name" value="Cu-oxidase_3"/>
    <property type="match status" value="1"/>
</dbReference>